<evidence type="ECO:0000313" key="2">
    <source>
        <dbReference type="EMBL" id="GBO39789.1"/>
    </source>
</evidence>
<keyword evidence="1" id="KW-0472">Membrane</keyword>
<protein>
    <submittedName>
        <fullName evidence="2">Uncharacterized protein</fullName>
    </submittedName>
</protein>
<gene>
    <name evidence="2" type="ORF">AVEN_14004_1</name>
</gene>
<comment type="caution">
    <text evidence="2">The sequence shown here is derived from an EMBL/GenBank/DDBJ whole genome shotgun (WGS) entry which is preliminary data.</text>
</comment>
<dbReference type="Proteomes" id="UP000499080">
    <property type="component" value="Unassembled WGS sequence"/>
</dbReference>
<keyword evidence="3" id="KW-1185">Reference proteome</keyword>
<proteinExistence type="predicted"/>
<keyword evidence="1" id="KW-1133">Transmembrane helix</keyword>
<organism evidence="2 3">
    <name type="scientific">Araneus ventricosus</name>
    <name type="common">Orbweaver spider</name>
    <name type="synonym">Epeira ventricosa</name>
    <dbReference type="NCBI Taxonomy" id="182803"/>
    <lineage>
        <taxon>Eukaryota</taxon>
        <taxon>Metazoa</taxon>
        <taxon>Ecdysozoa</taxon>
        <taxon>Arthropoda</taxon>
        <taxon>Chelicerata</taxon>
        <taxon>Arachnida</taxon>
        <taxon>Araneae</taxon>
        <taxon>Araneomorphae</taxon>
        <taxon>Entelegynae</taxon>
        <taxon>Araneoidea</taxon>
        <taxon>Araneidae</taxon>
        <taxon>Araneus</taxon>
    </lineage>
</organism>
<dbReference type="EMBL" id="BGPR01064883">
    <property type="protein sequence ID" value="GBO39789.1"/>
    <property type="molecule type" value="Genomic_DNA"/>
</dbReference>
<keyword evidence="1" id="KW-0812">Transmembrane</keyword>
<evidence type="ECO:0000313" key="3">
    <source>
        <dbReference type="Proteomes" id="UP000499080"/>
    </source>
</evidence>
<name>A0A4Y2WRH0_ARAVE</name>
<accession>A0A4Y2WRH0</accession>
<sequence length="112" mass="12832">MLVQSFRSNKHSLFSLPHTGDPPGEMSPHRFKIHVCEGTQMDRKAQLDFLAQNPRRRVTEPRLGLPVCEFPLGGITSTWMKSRRISKRRGLASLVGIVMVVWLCWPYPDDET</sequence>
<reference evidence="2 3" key="1">
    <citation type="journal article" date="2019" name="Sci. Rep.">
        <title>Orb-weaving spider Araneus ventricosus genome elucidates the spidroin gene catalogue.</title>
        <authorList>
            <person name="Kono N."/>
            <person name="Nakamura H."/>
            <person name="Ohtoshi R."/>
            <person name="Moran D.A.P."/>
            <person name="Shinohara A."/>
            <person name="Yoshida Y."/>
            <person name="Fujiwara M."/>
            <person name="Mori M."/>
            <person name="Tomita M."/>
            <person name="Arakawa K."/>
        </authorList>
    </citation>
    <scope>NUCLEOTIDE SEQUENCE [LARGE SCALE GENOMIC DNA]</scope>
</reference>
<feature type="transmembrane region" description="Helical" evidence="1">
    <location>
        <begin position="90"/>
        <end position="108"/>
    </location>
</feature>
<evidence type="ECO:0000256" key="1">
    <source>
        <dbReference type="SAM" id="Phobius"/>
    </source>
</evidence>
<dbReference type="AlphaFoldDB" id="A0A4Y2WRH0"/>